<dbReference type="RefSeq" id="WP_369278463.1">
    <property type="nucleotide sequence ID" value="NZ_JBJVMW010000042.1"/>
</dbReference>
<dbReference type="Gene3D" id="3.90.1750.20">
    <property type="entry name" value="Putative Large Serine Recombinase, Chain B, Domain 2"/>
    <property type="match status" value="1"/>
</dbReference>
<dbReference type="Pfam" id="PF07508">
    <property type="entry name" value="Recombinase"/>
    <property type="match status" value="1"/>
</dbReference>
<sequence>MPPTLIDETDRINADYARVSDDDRGAAEGVESQHSDNEEFGEEIGRPLAATYQDNSLSAFSGRERPEFQRLLADIARGLIAVVIVWHADRLTRDVREALDIIKLFRAHNVRLYSVQKGGEYNLNRASGRADFIADINQAEKESGHKGERVSLARKRQARTGQHGGGIRRFGWGVPTGRVRSKCLNPKAPLDERVYVDVPVLDMTKHRQDEAAEIRIWAKELLAHGNMAQLMRGIRERGVKTVSEADERKVKRGGKIVDHGGWDAKTITRIVTGPRVSGHAVYKGEIIKADAYPAILPEETRQALIALLSDPARVTTPGNTPKWLISKSTGGSCGQCSAGGMITVRHNSKGPVYRCEVCHKGNQLAPLVDEYVASVAVERLSRSDLVELIKPPRPEVDLAALRADVIELRRRKKEAGLSYARGRIDLETLETVKADTDQQIAKLRAVIAEATAASPLVDFLDTDSVEAAAAVWGTLSVGRRREIVRVLMDVTVLKGDPYELDPDTIRIVPRARHQPRAVSLD</sequence>
<dbReference type="Pfam" id="PF00239">
    <property type="entry name" value="Resolvase"/>
    <property type="match status" value="1"/>
</dbReference>
<dbReference type="PROSITE" id="PS51737">
    <property type="entry name" value="RECOMBINASE_DNA_BIND"/>
    <property type="match status" value="1"/>
</dbReference>
<protein>
    <submittedName>
        <fullName evidence="4">Recombinase family protein</fullName>
    </submittedName>
</protein>
<dbReference type="PANTHER" id="PTHR30461">
    <property type="entry name" value="DNA-INVERTASE FROM LAMBDOID PROPHAGE"/>
    <property type="match status" value="1"/>
</dbReference>
<feature type="domain" description="Recombinase" evidence="3">
    <location>
        <begin position="192"/>
        <end position="314"/>
    </location>
</feature>
<dbReference type="SUPFAM" id="SSF53041">
    <property type="entry name" value="Resolvase-like"/>
    <property type="match status" value="1"/>
</dbReference>
<name>A0ABW9IZF2_STRGJ</name>
<evidence type="ECO:0000256" key="1">
    <source>
        <dbReference type="SAM" id="MobiDB-lite"/>
    </source>
</evidence>
<dbReference type="PROSITE" id="PS51736">
    <property type="entry name" value="RECOMBINASES_3"/>
    <property type="match status" value="1"/>
</dbReference>
<reference evidence="4 5" key="1">
    <citation type="submission" date="2024-12" db="EMBL/GenBank/DDBJ databases">
        <title>Forecasting of Potato common scab and diversities of Pathogenic streptomyces spp. in china.</title>
        <authorList>
            <person name="Handique U."/>
            <person name="Wu J."/>
        </authorList>
    </citation>
    <scope>NUCLEOTIDE SEQUENCE [LARGE SCALE GENOMIC DNA]</scope>
    <source>
        <strain evidence="4 5">ZRIMU1585</strain>
    </source>
</reference>
<dbReference type="EMBL" id="JBJVNE010000040">
    <property type="protein sequence ID" value="MFM9653144.1"/>
    <property type="molecule type" value="Genomic_DNA"/>
</dbReference>
<proteinExistence type="predicted"/>
<dbReference type="InterPro" id="IPR006119">
    <property type="entry name" value="Resolv_N"/>
</dbReference>
<comment type="caution">
    <text evidence="4">The sequence shown here is derived from an EMBL/GenBank/DDBJ whole genome shotgun (WGS) entry which is preliminary data.</text>
</comment>
<keyword evidence="5" id="KW-1185">Reference proteome</keyword>
<dbReference type="InterPro" id="IPR011109">
    <property type="entry name" value="DNA_bind_recombinase_dom"/>
</dbReference>
<evidence type="ECO:0000313" key="5">
    <source>
        <dbReference type="Proteomes" id="UP001631993"/>
    </source>
</evidence>
<feature type="domain" description="Resolvase/invertase-type recombinase catalytic" evidence="2">
    <location>
        <begin position="12"/>
        <end position="161"/>
    </location>
</feature>
<dbReference type="Proteomes" id="UP001631993">
    <property type="component" value="Unassembled WGS sequence"/>
</dbReference>
<dbReference type="Gene3D" id="3.40.50.1390">
    <property type="entry name" value="Resolvase, N-terminal catalytic domain"/>
    <property type="match status" value="1"/>
</dbReference>
<dbReference type="InterPro" id="IPR050639">
    <property type="entry name" value="SSR_resolvase"/>
</dbReference>
<feature type="region of interest" description="Disordered" evidence="1">
    <location>
        <begin position="144"/>
        <end position="167"/>
    </location>
</feature>
<dbReference type="InterPro" id="IPR036162">
    <property type="entry name" value="Resolvase-like_N_sf"/>
</dbReference>
<evidence type="ECO:0000313" key="4">
    <source>
        <dbReference type="EMBL" id="MFM9653144.1"/>
    </source>
</evidence>
<gene>
    <name evidence="4" type="ORF">ACKI1S_44485</name>
</gene>
<dbReference type="CDD" id="cd00338">
    <property type="entry name" value="Ser_Recombinase"/>
    <property type="match status" value="1"/>
</dbReference>
<organism evidence="4 5">
    <name type="scientific">Streptomyces galilaeus</name>
    <dbReference type="NCBI Taxonomy" id="33899"/>
    <lineage>
        <taxon>Bacteria</taxon>
        <taxon>Bacillati</taxon>
        <taxon>Actinomycetota</taxon>
        <taxon>Actinomycetes</taxon>
        <taxon>Kitasatosporales</taxon>
        <taxon>Streptomycetaceae</taxon>
        <taxon>Streptomyces</taxon>
    </lineage>
</organism>
<accession>A0ABW9IZF2</accession>
<dbReference type="PANTHER" id="PTHR30461:SF23">
    <property type="entry name" value="DNA RECOMBINASE-RELATED"/>
    <property type="match status" value="1"/>
</dbReference>
<dbReference type="InterPro" id="IPR038109">
    <property type="entry name" value="DNA_bind_recomb_sf"/>
</dbReference>
<evidence type="ECO:0000259" key="3">
    <source>
        <dbReference type="PROSITE" id="PS51737"/>
    </source>
</evidence>
<dbReference type="SMART" id="SM00857">
    <property type="entry name" value="Resolvase"/>
    <property type="match status" value="1"/>
</dbReference>
<evidence type="ECO:0000259" key="2">
    <source>
        <dbReference type="PROSITE" id="PS51736"/>
    </source>
</evidence>